<dbReference type="SUPFAM" id="SSF161084">
    <property type="entry name" value="MAPEG domain-like"/>
    <property type="match status" value="1"/>
</dbReference>
<dbReference type="RefSeq" id="WP_268613250.1">
    <property type="nucleotide sequence ID" value="NZ_CP113797.1"/>
</dbReference>
<keyword evidence="4 5" id="KW-0472">Membrane</keyword>
<dbReference type="Gene3D" id="1.20.120.550">
    <property type="entry name" value="Membrane associated eicosanoid/glutathione metabolism-like domain"/>
    <property type="match status" value="1"/>
</dbReference>
<evidence type="ECO:0000256" key="5">
    <source>
        <dbReference type="SAM" id="Phobius"/>
    </source>
</evidence>
<gene>
    <name evidence="6" type="ORF">OXH18_24395</name>
</gene>
<comment type="subcellular location">
    <subcellularLocation>
        <location evidence="1">Membrane</location>
    </subcellularLocation>
</comment>
<evidence type="ECO:0000256" key="4">
    <source>
        <dbReference type="ARBA" id="ARBA00023136"/>
    </source>
</evidence>
<organism evidence="6 7">
    <name type="scientific">Thermocoleostomius sinensis A174</name>
    <dbReference type="NCBI Taxonomy" id="2016057"/>
    <lineage>
        <taxon>Bacteria</taxon>
        <taxon>Bacillati</taxon>
        <taxon>Cyanobacteriota</taxon>
        <taxon>Cyanophyceae</taxon>
        <taxon>Oculatellales</taxon>
        <taxon>Oculatellaceae</taxon>
        <taxon>Thermocoleostomius</taxon>
    </lineage>
</organism>
<proteinExistence type="predicted"/>
<protein>
    <submittedName>
        <fullName evidence="6">MAPEG family protein</fullName>
    </submittedName>
</protein>
<dbReference type="KEGG" id="tsin:OXH18_24395"/>
<keyword evidence="7" id="KW-1185">Reference proteome</keyword>
<dbReference type="AlphaFoldDB" id="A0A9E8ZHM7"/>
<evidence type="ECO:0000313" key="6">
    <source>
        <dbReference type="EMBL" id="WAL62916.1"/>
    </source>
</evidence>
<dbReference type="GO" id="GO:0016020">
    <property type="term" value="C:membrane"/>
    <property type="evidence" value="ECO:0007669"/>
    <property type="project" value="UniProtKB-SubCell"/>
</dbReference>
<feature type="transmembrane region" description="Helical" evidence="5">
    <location>
        <begin position="102"/>
        <end position="119"/>
    </location>
</feature>
<evidence type="ECO:0000256" key="1">
    <source>
        <dbReference type="ARBA" id="ARBA00004370"/>
    </source>
</evidence>
<dbReference type="Proteomes" id="UP001163152">
    <property type="component" value="Chromosome"/>
</dbReference>
<sequence>MLWTIAVVVLLLIVRIRHLAAGGSPKDFGVMDNDNLMWRLFRVQSNLIENLPLYLGVVLLLILRGVTGVIVDGLISVYIIFRLLHSIVHIIGADPRLRIASLAIQFSCLIALIELAIFYRSH</sequence>
<feature type="transmembrane region" description="Helical" evidence="5">
    <location>
        <begin position="53"/>
        <end position="81"/>
    </location>
</feature>
<accession>A0A9E8ZHM7</accession>
<dbReference type="Pfam" id="PF01124">
    <property type="entry name" value="MAPEG"/>
    <property type="match status" value="1"/>
</dbReference>
<reference evidence="6" key="1">
    <citation type="submission" date="2022-12" db="EMBL/GenBank/DDBJ databases">
        <title>Polyphasic identification of a Novel Hot-Spring Cyanobacterium Ocullathermofonsia sinensis gen nov. sp. nov. and Genomic Insights on its Adaptations to the Thermal Habitat.</title>
        <authorList>
            <person name="Daroch M."/>
            <person name="Tang J."/>
            <person name="Jiang Y."/>
        </authorList>
    </citation>
    <scope>NUCLEOTIDE SEQUENCE</scope>
    <source>
        <strain evidence="6">PKUAC-SCTA174</strain>
    </source>
</reference>
<evidence type="ECO:0000256" key="2">
    <source>
        <dbReference type="ARBA" id="ARBA00022692"/>
    </source>
</evidence>
<evidence type="ECO:0000256" key="3">
    <source>
        <dbReference type="ARBA" id="ARBA00022989"/>
    </source>
</evidence>
<dbReference type="InterPro" id="IPR001129">
    <property type="entry name" value="Membr-assoc_MAPEG"/>
</dbReference>
<evidence type="ECO:0000313" key="7">
    <source>
        <dbReference type="Proteomes" id="UP001163152"/>
    </source>
</evidence>
<keyword evidence="2 5" id="KW-0812">Transmembrane</keyword>
<dbReference type="InterPro" id="IPR023352">
    <property type="entry name" value="MAPEG-like_dom_sf"/>
</dbReference>
<keyword evidence="3 5" id="KW-1133">Transmembrane helix</keyword>
<dbReference type="EMBL" id="CP113797">
    <property type="protein sequence ID" value="WAL62916.1"/>
    <property type="molecule type" value="Genomic_DNA"/>
</dbReference>
<name>A0A9E8ZHM7_9CYAN</name>